<dbReference type="PANTHER" id="PTHR36849:SF1">
    <property type="entry name" value="CYTOPLASMIC PROTEIN"/>
    <property type="match status" value="1"/>
</dbReference>
<organism evidence="1 2">
    <name type="scientific">Agromyces rhizosphaerae</name>
    <dbReference type="NCBI Taxonomy" id="88374"/>
    <lineage>
        <taxon>Bacteria</taxon>
        <taxon>Bacillati</taxon>
        <taxon>Actinomycetota</taxon>
        <taxon>Actinomycetes</taxon>
        <taxon>Micrococcales</taxon>
        <taxon>Microbacteriaceae</taxon>
        <taxon>Agromyces</taxon>
    </lineage>
</organism>
<dbReference type="RefSeq" id="WP_281881858.1">
    <property type="nucleotide sequence ID" value="NZ_BSDP01000001.1"/>
</dbReference>
<dbReference type="PANTHER" id="PTHR36849">
    <property type="entry name" value="CYTOPLASMIC PROTEIN-RELATED"/>
    <property type="match status" value="1"/>
</dbReference>
<dbReference type="InterPro" id="IPR052552">
    <property type="entry name" value="YeaO-like"/>
</dbReference>
<protein>
    <recommendedName>
        <fullName evidence="3">DUF488 family protein</fullName>
    </recommendedName>
</protein>
<accession>A0A9W6CTM3</accession>
<gene>
    <name evidence="1" type="ORF">ARHIZOSPH14_01080</name>
</gene>
<sequence>MDVRLKRVYDDPEPEDGVRILVDRLWPRGMTQDRAVLDSWTKDVAPSPALRAEWHAHLDRWDEFAAQYREELATNSAAEYLRNYVRTHPHVTLLYGAKDREHNHAVVLAEYLTAA</sequence>
<evidence type="ECO:0000313" key="2">
    <source>
        <dbReference type="Proteomes" id="UP001144396"/>
    </source>
</evidence>
<dbReference type="AlphaFoldDB" id="A0A9W6CTM3"/>
<reference evidence="1" key="1">
    <citation type="submission" date="2022-12" db="EMBL/GenBank/DDBJ databases">
        <title>Reference genome sequencing for broad-spectrum identification of bacterial and archaeal isolates by mass spectrometry.</title>
        <authorList>
            <person name="Sekiguchi Y."/>
            <person name="Tourlousse D.M."/>
        </authorList>
    </citation>
    <scope>NUCLEOTIDE SEQUENCE</scope>
    <source>
        <strain evidence="1">14</strain>
    </source>
</reference>
<dbReference type="Proteomes" id="UP001144396">
    <property type="component" value="Unassembled WGS sequence"/>
</dbReference>
<evidence type="ECO:0000313" key="1">
    <source>
        <dbReference type="EMBL" id="GLI25866.1"/>
    </source>
</evidence>
<proteinExistence type="predicted"/>
<dbReference type="EMBL" id="BSDP01000001">
    <property type="protein sequence ID" value="GLI25866.1"/>
    <property type="molecule type" value="Genomic_DNA"/>
</dbReference>
<evidence type="ECO:0008006" key="3">
    <source>
        <dbReference type="Google" id="ProtNLM"/>
    </source>
</evidence>
<comment type="caution">
    <text evidence="1">The sequence shown here is derived from an EMBL/GenBank/DDBJ whole genome shotgun (WGS) entry which is preliminary data.</text>
</comment>
<dbReference type="Pfam" id="PF22752">
    <property type="entry name" value="DUF488-N3i"/>
    <property type="match status" value="1"/>
</dbReference>
<keyword evidence="2" id="KW-1185">Reference proteome</keyword>
<name>A0A9W6CTM3_9MICO</name>